<keyword evidence="10" id="KW-0961">Cell wall biogenesis/degradation</keyword>
<dbReference type="Pfam" id="PF01522">
    <property type="entry name" value="Polysacc_deac_1"/>
    <property type="match status" value="1"/>
</dbReference>
<protein>
    <recommendedName>
        <fullName evidence="12">chitin deacetylase</fullName>
        <ecNumber evidence="12">3.5.1.41</ecNumber>
    </recommendedName>
</protein>
<dbReference type="InterPro" id="IPR011330">
    <property type="entry name" value="Glyco_hydro/deAcase_b/a-brl"/>
</dbReference>
<dbReference type="AlphaFoldDB" id="A0AAD5YER9"/>
<evidence type="ECO:0000256" key="9">
    <source>
        <dbReference type="ARBA" id="ARBA00023288"/>
    </source>
</evidence>
<evidence type="ECO:0000256" key="1">
    <source>
        <dbReference type="ARBA" id="ARBA00001941"/>
    </source>
</evidence>
<evidence type="ECO:0000256" key="6">
    <source>
        <dbReference type="ARBA" id="ARBA00023136"/>
    </source>
</evidence>
<evidence type="ECO:0000256" key="10">
    <source>
        <dbReference type="ARBA" id="ARBA00023316"/>
    </source>
</evidence>
<dbReference type="EC" id="3.5.1.41" evidence="12"/>
<keyword evidence="5" id="KW-0146">Chitin degradation</keyword>
<dbReference type="GO" id="GO:0071555">
    <property type="term" value="P:cell wall organization"/>
    <property type="evidence" value="ECO:0007669"/>
    <property type="project" value="UniProtKB-KW"/>
</dbReference>
<keyword evidence="6" id="KW-0472">Membrane</keyword>
<proteinExistence type="predicted"/>
<dbReference type="GO" id="GO:0000272">
    <property type="term" value="P:polysaccharide catabolic process"/>
    <property type="evidence" value="ECO:0007669"/>
    <property type="project" value="UniProtKB-KW"/>
</dbReference>
<comment type="catalytic activity">
    <reaction evidence="13">
        <text>[(1-&gt;4)-N-acetyl-beta-D-glucosaminyl](n) + n H2O = chitosan + n acetate</text>
        <dbReference type="Rhea" id="RHEA:10464"/>
        <dbReference type="Rhea" id="RHEA-COMP:9593"/>
        <dbReference type="Rhea" id="RHEA-COMP:9597"/>
        <dbReference type="ChEBI" id="CHEBI:15377"/>
        <dbReference type="ChEBI" id="CHEBI:17029"/>
        <dbReference type="ChEBI" id="CHEBI:30089"/>
        <dbReference type="ChEBI" id="CHEBI:57704"/>
        <dbReference type="EC" id="3.5.1.41"/>
    </reaction>
    <physiologicalReaction direction="left-to-right" evidence="13">
        <dbReference type="Rhea" id="RHEA:10465"/>
    </physiologicalReaction>
</comment>
<dbReference type="GO" id="GO:0009272">
    <property type="term" value="P:fungal-type cell wall biogenesis"/>
    <property type="evidence" value="ECO:0007669"/>
    <property type="project" value="UniProtKB-ARBA"/>
</dbReference>
<dbReference type="EMBL" id="JANAWD010000180">
    <property type="protein sequence ID" value="KAJ3484666.1"/>
    <property type="molecule type" value="Genomic_DNA"/>
</dbReference>
<dbReference type="PANTHER" id="PTHR10587:SF135">
    <property type="entry name" value="CHITIN DEACETYLASE 3"/>
    <property type="match status" value="1"/>
</dbReference>
<comment type="subcellular location">
    <subcellularLocation>
        <location evidence="2">Cell membrane</location>
        <topology evidence="2">Lipid-anchor</topology>
        <topology evidence="2">GPI-anchor</topology>
    </subcellularLocation>
</comment>
<reference evidence="15" key="1">
    <citation type="submission" date="2022-07" db="EMBL/GenBank/DDBJ databases">
        <title>Genome Sequence of Physisporinus lineatus.</title>
        <authorList>
            <person name="Buettner E."/>
        </authorList>
    </citation>
    <scope>NUCLEOTIDE SEQUENCE</scope>
    <source>
        <strain evidence="15">VT162</strain>
    </source>
</reference>
<feature type="domain" description="NodB homology" evidence="14">
    <location>
        <begin position="194"/>
        <end position="401"/>
    </location>
</feature>
<dbReference type="InterPro" id="IPR002509">
    <property type="entry name" value="NODB_dom"/>
</dbReference>
<evidence type="ECO:0000256" key="4">
    <source>
        <dbReference type="ARBA" id="ARBA00022622"/>
    </source>
</evidence>
<evidence type="ECO:0000313" key="16">
    <source>
        <dbReference type="Proteomes" id="UP001212997"/>
    </source>
</evidence>
<dbReference type="InterPro" id="IPR050248">
    <property type="entry name" value="Polysacc_deacetylase_ArnD"/>
</dbReference>
<dbReference type="GO" id="GO:0098552">
    <property type="term" value="C:side of membrane"/>
    <property type="evidence" value="ECO:0007669"/>
    <property type="project" value="UniProtKB-KW"/>
</dbReference>
<keyword evidence="3" id="KW-1003">Cell membrane</keyword>
<sequence>MMISGPDVELYIPAVHLWQVQRQHPTSTSSTLRVGWDMVSFMYIFLLYPISCSILHAVSRLTPHHKGLGLDREKPIGVVSEQGRWYQPSDHPVHVLFKRNGQDPTDIVYPEVGSPEWTAAYPSRELDIASLPSAWIDALDHAVAQGRIPDIPPSVMIDDTPTYPGGLDPMSDFVCSTTPKCNSNPDVWWDAPAGIWATSFDDGPLPASDRLFEFLDENEEHATHFFIGVHIREYPERFLTAFETLGGMHIVYPKGLSIIYTHEILVDDIAVHTWTHPHMTTLSNLEILGELGWTMEIIHNSTGGLVPAYWRPPFGDSDNRVNAIAKEVFGLTTVIWNRDTQDWGIESNFTNVPQIEVQVDDWVRGPRSPGLMVLEHELSHETVQAFINIYPVVKDHGWKMMSLAQINGTWANRNPQGSLLRPIGNDDSSPQPMSKEESIMALIRSFRPERYWRTGDQEAYRHFGADSS</sequence>
<comment type="cofactor">
    <cofactor evidence="1">
        <name>Co(2+)</name>
        <dbReference type="ChEBI" id="CHEBI:48828"/>
    </cofactor>
</comment>
<keyword evidence="4" id="KW-0336">GPI-anchor</keyword>
<keyword evidence="9" id="KW-0449">Lipoprotein</keyword>
<name>A0AAD5YER9_9APHY</name>
<dbReference type="SUPFAM" id="SSF88713">
    <property type="entry name" value="Glycoside hydrolase/deacetylase"/>
    <property type="match status" value="1"/>
</dbReference>
<keyword evidence="7" id="KW-0119">Carbohydrate metabolism</keyword>
<evidence type="ECO:0000256" key="8">
    <source>
        <dbReference type="ARBA" id="ARBA00023285"/>
    </source>
</evidence>
<keyword evidence="4" id="KW-0325">Glycoprotein</keyword>
<dbReference type="PROSITE" id="PS51677">
    <property type="entry name" value="NODB"/>
    <property type="match status" value="1"/>
</dbReference>
<evidence type="ECO:0000256" key="7">
    <source>
        <dbReference type="ARBA" id="ARBA00023277"/>
    </source>
</evidence>
<accession>A0AAD5YER9</accession>
<evidence type="ECO:0000256" key="5">
    <source>
        <dbReference type="ARBA" id="ARBA00023024"/>
    </source>
</evidence>
<evidence type="ECO:0000256" key="2">
    <source>
        <dbReference type="ARBA" id="ARBA00004609"/>
    </source>
</evidence>
<dbReference type="GO" id="GO:0004099">
    <property type="term" value="F:chitin deacetylase activity"/>
    <property type="evidence" value="ECO:0007669"/>
    <property type="project" value="UniProtKB-EC"/>
</dbReference>
<keyword evidence="8" id="KW-0170">Cobalt</keyword>
<keyword evidence="16" id="KW-1185">Reference proteome</keyword>
<dbReference type="PANTHER" id="PTHR10587">
    <property type="entry name" value="GLYCOSYL TRANSFERASE-RELATED"/>
    <property type="match status" value="1"/>
</dbReference>
<dbReference type="Gene3D" id="3.20.20.370">
    <property type="entry name" value="Glycoside hydrolase/deacetylase"/>
    <property type="match status" value="1"/>
</dbReference>
<evidence type="ECO:0000256" key="11">
    <source>
        <dbReference type="ARBA" id="ARBA00023326"/>
    </source>
</evidence>
<evidence type="ECO:0000313" key="15">
    <source>
        <dbReference type="EMBL" id="KAJ3484666.1"/>
    </source>
</evidence>
<evidence type="ECO:0000259" key="14">
    <source>
        <dbReference type="PROSITE" id="PS51677"/>
    </source>
</evidence>
<dbReference type="Proteomes" id="UP001212997">
    <property type="component" value="Unassembled WGS sequence"/>
</dbReference>
<dbReference type="GO" id="GO:0006032">
    <property type="term" value="P:chitin catabolic process"/>
    <property type="evidence" value="ECO:0007669"/>
    <property type="project" value="UniProtKB-KW"/>
</dbReference>
<evidence type="ECO:0000256" key="12">
    <source>
        <dbReference type="ARBA" id="ARBA00024056"/>
    </source>
</evidence>
<dbReference type="GO" id="GO:0005886">
    <property type="term" value="C:plasma membrane"/>
    <property type="evidence" value="ECO:0007669"/>
    <property type="project" value="UniProtKB-SubCell"/>
</dbReference>
<evidence type="ECO:0000256" key="13">
    <source>
        <dbReference type="ARBA" id="ARBA00048494"/>
    </source>
</evidence>
<keyword evidence="11" id="KW-0624">Polysaccharide degradation</keyword>
<evidence type="ECO:0000256" key="3">
    <source>
        <dbReference type="ARBA" id="ARBA00022475"/>
    </source>
</evidence>
<comment type="caution">
    <text evidence="15">The sequence shown here is derived from an EMBL/GenBank/DDBJ whole genome shotgun (WGS) entry which is preliminary data.</text>
</comment>
<gene>
    <name evidence="15" type="ORF">NLI96_g5475</name>
</gene>
<organism evidence="15 16">
    <name type="scientific">Meripilus lineatus</name>
    <dbReference type="NCBI Taxonomy" id="2056292"/>
    <lineage>
        <taxon>Eukaryota</taxon>
        <taxon>Fungi</taxon>
        <taxon>Dikarya</taxon>
        <taxon>Basidiomycota</taxon>
        <taxon>Agaricomycotina</taxon>
        <taxon>Agaricomycetes</taxon>
        <taxon>Polyporales</taxon>
        <taxon>Meripilaceae</taxon>
        <taxon>Meripilus</taxon>
    </lineage>
</organism>